<dbReference type="SUPFAM" id="SSF46626">
    <property type="entry name" value="Cytochrome c"/>
    <property type="match status" value="1"/>
</dbReference>
<evidence type="ECO:0000256" key="2">
    <source>
        <dbReference type="ARBA" id="ARBA00022617"/>
    </source>
</evidence>
<accession>A0A3E1KIH3</accession>
<organism evidence="10 11">
    <name type="scientific">Xanthomonas nasturtii</name>
    <dbReference type="NCBI Taxonomy" id="1843581"/>
    <lineage>
        <taxon>Bacteria</taxon>
        <taxon>Pseudomonadati</taxon>
        <taxon>Pseudomonadota</taxon>
        <taxon>Gammaproteobacteria</taxon>
        <taxon>Lysobacterales</taxon>
        <taxon>Lysobacteraceae</taxon>
        <taxon>Xanthomonas</taxon>
    </lineage>
</organism>
<name>A0A3E1KIH3_9XANT</name>
<feature type="chain" id="PRO_5017811230" evidence="7">
    <location>
        <begin position="30"/>
        <end position="129"/>
    </location>
</feature>
<proteinExistence type="predicted"/>
<dbReference type="Pfam" id="PF00034">
    <property type="entry name" value="Cytochrom_C"/>
    <property type="match status" value="1"/>
</dbReference>
<evidence type="ECO:0000256" key="6">
    <source>
        <dbReference type="PROSITE-ProRule" id="PRU00433"/>
    </source>
</evidence>
<sequence length="129" mass="13750">MNSPYKTVLCLPLACLVLAGTTLPPPARAADGKSVFASECAECHSATAGKNKKGPSLFGIVNRPAGSVADFKGYTADLKASKLTWTTATLQNFLKQDSTVTLPNTKMEYEGLKDSKELDALIVYLNSLH</sequence>
<evidence type="ECO:0000259" key="8">
    <source>
        <dbReference type="PROSITE" id="PS51007"/>
    </source>
</evidence>
<evidence type="ECO:0000313" key="10">
    <source>
        <dbReference type="EMBL" id="RFF38374.1"/>
    </source>
</evidence>
<dbReference type="EMBL" id="QUZM01000023">
    <property type="protein sequence ID" value="RFF38374.1"/>
    <property type="molecule type" value="Genomic_DNA"/>
</dbReference>
<evidence type="ECO:0000313" key="12">
    <source>
        <dbReference type="Proteomes" id="UP001167357"/>
    </source>
</evidence>
<evidence type="ECO:0000256" key="3">
    <source>
        <dbReference type="ARBA" id="ARBA00022723"/>
    </source>
</evidence>
<keyword evidence="7" id="KW-0732">Signal</keyword>
<feature type="domain" description="Cytochrome c" evidence="8">
    <location>
        <begin position="27"/>
        <end position="129"/>
    </location>
</feature>
<dbReference type="Gene3D" id="1.10.760.10">
    <property type="entry name" value="Cytochrome c-like domain"/>
    <property type="match status" value="1"/>
</dbReference>
<evidence type="ECO:0000313" key="11">
    <source>
        <dbReference type="Proteomes" id="UP000259570"/>
    </source>
</evidence>
<keyword evidence="4" id="KW-0249">Electron transport</keyword>
<keyword evidence="2 6" id="KW-0349">Heme</keyword>
<keyword evidence="3 6" id="KW-0479">Metal-binding</keyword>
<dbReference type="Proteomes" id="UP000259570">
    <property type="component" value="Unassembled WGS sequence"/>
</dbReference>
<evidence type="ECO:0000313" key="9">
    <source>
        <dbReference type="EMBL" id="MCL1552624.1"/>
    </source>
</evidence>
<dbReference type="AlphaFoldDB" id="A0A3E1KIH3"/>
<dbReference type="GO" id="GO:0009055">
    <property type="term" value="F:electron transfer activity"/>
    <property type="evidence" value="ECO:0007669"/>
    <property type="project" value="InterPro"/>
</dbReference>
<dbReference type="InterPro" id="IPR002327">
    <property type="entry name" value="Cyt_c_1A/1B"/>
</dbReference>
<dbReference type="PRINTS" id="PR00604">
    <property type="entry name" value="CYTCHRMECIAB"/>
</dbReference>
<dbReference type="GO" id="GO:0020037">
    <property type="term" value="F:heme binding"/>
    <property type="evidence" value="ECO:0007669"/>
    <property type="project" value="InterPro"/>
</dbReference>
<dbReference type="STRING" id="1843581.A7D16_00100"/>
<gene>
    <name evidence="10" type="ORF">DZD52_12670</name>
    <name evidence="9" type="ORF">M3O51_15260</name>
</gene>
<feature type="signal peptide" evidence="7">
    <location>
        <begin position="1"/>
        <end position="29"/>
    </location>
</feature>
<evidence type="ECO:0000256" key="5">
    <source>
        <dbReference type="ARBA" id="ARBA00023004"/>
    </source>
</evidence>
<dbReference type="GO" id="GO:0046872">
    <property type="term" value="F:metal ion binding"/>
    <property type="evidence" value="ECO:0007669"/>
    <property type="project" value="UniProtKB-KW"/>
</dbReference>
<dbReference type="EMBL" id="JAMBED010000038">
    <property type="protein sequence ID" value="MCL1552624.1"/>
    <property type="molecule type" value="Genomic_DNA"/>
</dbReference>
<dbReference type="PANTHER" id="PTHR11961">
    <property type="entry name" value="CYTOCHROME C"/>
    <property type="match status" value="1"/>
</dbReference>
<keyword evidence="1" id="KW-0813">Transport</keyword>
<dbReference type="InterPro" id="IPR009056">
    <property type="entry name" value="Cyt_c-like_dom"/>
</dbReference>
<comment type="caution">
    <text evidence="10">The sequence shown here is derived from an EMBL/GenBank/DDBJ whole genome shotgun (WGS) entry which is preliminary data.</text>
</comment>
<keyword evidence="12" id="KW-1185">Reference proteome</keyword>
<keyword evidence="5 6" id="KW-0408">Iron</keyword>
<dbReference type="OrthoDB" id="9805828at2"/>
<dbReference type="GeneID" id="97211214"/>
<dbReference type="PROSITE" id="PS51007">
    <property type="entry name" value="CYTC"/>
    <property type="match status" value="1"/>
</dbReference>
<dbReference type="Proteomes" id="UP001167357">
    <property type="component" value="Unassembled WGS sequence"/>
</dbReference>
<reference evidence="9" key="2">
    <citation type="submission" date="2022-04" db="EMBL/GenBank/DDBJ databases">
        <title>Genomic comparison of 19 strains of Xanthomonas nasturtii, a newly emerging watercress pathogen.</title>
        <authorList>
            <person name="Harrison J."/>
            <person name="Greer S."/>
            <person name="Hussain R."/>
            <person name="Lascelles D."/>
            <person name="Roberts M."/>
            <person name="Carter B."/>
            <person name="Bryning A."/>
            <person name="Carroll S."/>
            <person name="Aspin A."/>
            <person name="Cruz L."/>
            <person name="Cruz J."/>
            <person name="Grant M."/>
            <person name="Vicente J."/>
            <person name="Studholme D.J."/>
        </authorList>
    </citation>
    <scope>NUCLEOTIDE SEQUENCE</scope>
    <source>
        <strain evidence="9">10016B</strain>
    </source>
</reference>
<reference evidence="10 11" key="1">
    <citation type="submission" date="2018-08" db="EMBL/GenBank/DDBJ databases">
        <title>Genome sequencing of X. nasturtii WHRI 8984.</title>
        <authorList>
            <person name="Studholme D.J."/>
            <person name="Mchugh J."/>
            <person name="Vicente J."/>
        </authorList>
    </citation>
    <scope>NUCLEOTIDE SEQUENCE [LARGE SCALE GENOMIC DNA]</scope>
    <source>
        <strain evidence="10 11">WHRI 8984</strain>
    </source>
</reference>
<evidence type="ECO:0000256" key="1">
    <source>
        <dbReference type="ARBA" id="ARBA00022448"/>
    </source>
</evidence>
<evidence type="ECO:0000256" key="7">
    <source>
        <dbReference type="SAM" id="SignalP"/>
    </source>
</evidence>
<dbReference type="InterPro" id="IPR036909">
    <property type="entry name" value="Cyt_c-like_dom_sf"/>
</dbReference>
<protein>
    <submittedName>
        <fullName evidence="9">C-type cytochrome</fullName>
    </submittedName>
    <submittedName>
        <fullName evidence="10">Cytochrome c family protein</fullName>
    </submittedName>
</protein>
<evidence type="ECO:0000256" key="4">
    <source>
        <dbReference type="ARBA" id="ARBA00022982"/>
    </source>
</evidence>
<dbReference type="RefSeq" id="WP_064628664.1">
    <property type="nucleotide sequence ID" value="NZ_CP142004.2"/>
</dbReference>